<dbReference type="EMBL" id="BGPR01023586">
    <property type="protein sequence ID" value="GBN90872.1"/>
    <property type="molecule type" value="Genomic_DNA"/>
</dbReference>
<proteinExistence type="predicted"/>
<gene>
    <name evidence="2" type="ORF">AVEN_114637_1</name>
</gene>
<evidence type="ECO:0000313" key="2">
    <source>
        <dbReference type="EMBL" id="GBN90872.1"/>
    </source>
</evidence>
<dbReference type="Pfam" id="PF16087">
    <property type="entry name" value="DUF4817"/>
    <property type="match status" value="1"/>
</dbReference>
<dbReference type="AlphaFoldDB" id="A0A4Y2SR93"/>
<evidence type="ECO:0000313" key="3">
    <source>
        <dbReference type="Proteomes" id="UP000499080"/>
    </source>
</evidence>
<accession>A0A4Y2SR93</accession>
<protein>
    <recommendedName>
        <fullName evidence="1">DUF4817 domain-containing protein</fullName>
    </recommendedName>
</protein>
<evidence type="ECO:0000259" key="1">
    <source>
        <dbReference type="Pfam" id="PF16087"/>
    </source>
</evidence>
<name>A0A4Y2SR93_ARAVE</name>
<keyword evidence="3" id="KW-1185">Reference proteome</keyword>
<sequence>MLPCVDEDMAIMHKNSEIDPEESDKNLQRAICTAYRCWQDDYGCYHVFMKIWPSCTRILKLIQKKVMKTGNEQVVLHVGIEMVQNLQYVTQDKNYTCEKLCARVRGESFLKLKMSKYSVSERISIVEAYYSSNNSPMASQRKFATQYKLKTTSPSVLTIKNVIEKFEITGSVDVSTLQRFLQNLALRLRHVIAIDGNI</sequence>
<dbReference type="InterPro" id="IPR032135">
    <property type="entry name" value="DUF4817"/>
</dbReference>
<dbReference type="OrthoDB" id="9971063at2759"/>
<feature type="domain" description="DUF4817" evidence="1">
    <location>
        <begin position="118"/>
        <end position="172"/>
    </location>
</feature>
<dbReference type="Proteomes" id="UP000499080">
    <property type="component" value="Unassembled WGS sequence"/>
</dbReference>
<reference evidence="2 3" key="1">
    <citation type="journal article" date="2019" name="Sci. Rep.">
        <title>Orb-weaving spider Araneus ventricosus genome elucidates the spidroin gene catalogue.</title>
        <authorList>
            <person name="Kono N."/>
            <person name="Nakamura H."/>
            <person name="Ohtoshi R."/>
            <person name="Moran D.A.P."/>
            <person name="Shinohara A."/>
            <person name="Yoshida Y."/>
            <person name="Fujiwara M."/>
            <person name="Mori M."/>
            <person name="Tomita M."/>
            <person name="Arakawa K."/>
        </authorList>
    </citation>
    <scope>NUCLEOTIDE SEQUENCE [LARGE SCALE GENOMIC DNA]</scope>
</reference>
<comment type="caution">
    <text evidence="2">The sequence shown here is derived from an EMBL/GenBank/DDBJ whole genome shotgun (WGS) entry which is preliminary data.</text>
</comment>
<organism evidence="2 3">
    <name type="scientific">Araneus ventricosus</name>
    <name type="common">Orbweaver spider</name>
    <name type="synonym">Epeira ventricosa</name>
    <dbReference type="NCBI Taxonomy" id="182803"/>
    <lineage>
        <taxon>Eukaryota</taxon>
        <taxon>Metazoa</taxon>
        <taxon>Ecdysozoa</taxon>
        <taxon>Arthropoda</taxon>
        <taxon>Chelicerata</taxon>
        <taxon>Arachnida</taxon>
        <taxon>Araneae</taxon>
        <taxon>Araneomorphae</taxon>
        <taxon>Entelegynae</taxon>
        <taxon>Araneoidea</taxon>
        <taxon>Araneidae</taxon>
        <taxon>Araneus</taxon>
    </lineage>
</organism>